<dbReference type="EMBL" id="CABVLU010000002">
    <property type="protein sequence ID" value="VVT50201.1"/>
    <property type="molecule type" value="Genomic_DNA"/>
</dbReference>
<dbReference type="Pfam" id="PF12146">
    <property type="entry name" value="Hydrolase_4"/>
    <property type="match status" value="1"/>
</dbReference>
<feature type="domain" description="Serine aminopeptidase S33" evidence="1">
    <location>
        <begin position="47"/>
        <end position="290"/>
    </location>
</feature>
<dbReference type="InterPro" id="IPR029058">
    <property type="entry name" value="AB_hydrolase_fold"/>
</dbReference>
<dbReference type="InterPro" id="IPR051044">
    <property type="entry name" value="MAG_DAG_Lipase"/>
</dbReference>
<keyword evidence="3" id="KW-1185">Reference proteome</keyword>
<protein>
    <recommendedName>
        <fullName evidence="1">Serine aminopeptidase S33 domain-containing protein</fullName>
    </recommendedName>
</protein>
<gene>
    <name evidence="2" type="ORF">SAPINGB_P002651</name>
</gene>
<evidence type="ECO:0000313" key="3">
    <source>
        <dbReference type="Proteomes" id="UP000398389"/>
    </source>
</evidence>
<dbReference type="PANTHER" id="PTHR11614">
    <property type="entry name" value="PHOSPHOLIPASE-RELATED"/>
    <property type="match status" value="1"/>
</dbReference>
<organism evidence="2 3">
    <name type="scientific">Magnusiomyces paraingens</name>
    <dbReference type="NCBI Taxonomy" id="2606893"/>
    <lineage>
        <taxon>Eukaryota</taxon>
        <taxon>Fungi</taxon>
        <taxon>Dikarya</taxon>
        <taxon>Ascomycota</taxon>
        <taxon>Saccharomycotina</taxon>
        <taxon>Dipodascomycetes</taxon>
        <taxon>Dipodascales</taxon>
        <taxon>Dipodascaceae</taxon>
        <taxon>Magnusiomyces</taxon>
    </lineage>
</organism>
<sequence length="316" mass="35139">MTSSPTAAPLLNAQNIVDLSFTTSSTPVRDGINLFVKTWHVPEGTPRKSVIIYNHGFAENTELYNEFLPHLAFAGHEVVVYDQRGAGQTSPGKLYALTNEDYVFSDLDTLIESVTKDYKGPLFLSGHSMGGSITLNYAIKGKHRDLITGYWAIAPMIVLHPKSQPNVFQRLMLRVGSAVAPNFRDRAPLAIDYITHDERWKKRFSSDEATRVVCSAGQMSDAIKRGTRLTDPDYVAKFVAGKPVAIFHSTTDYINDFAGSVTFFDLLPKSVPYKKLYRYTDMAHSLPHETPDRSAQVFHDILEYVDGVVDGSVGDN</sequence>
<evidence type="ECO:0000259" key="1">
    <source>
        <dbReference type="Pfam" id="PF12146"/>
    </source>
</evidence>
<dbReference type="SUPFAM" id="SSF53474">
    <property type="entry name" value="alpha/beta-Hydrolases"/>
    <property type="match status" value="1"/>
</dbReference>
<dbReference type="RefSeq" id="XP_031853260.1">
    <property type="nucleotide sequence ID" value="XM_031997369.1"/>
</dbReference>
<proteinExistence type="predicted"/>
<accession>A0A5E8BH68</accession>
<dbReference type="Proteomes" id="UP000398389">
    <property type="component" value="Unassembled WGS sequence"/>
</dbReference>
<dbReference type="InterPro" id="IPR022742">
    <property type="entry name" value="Hydrolase_4"/>
</dbReference>
<dbReference type="Gene3D" id="3.40.50.1820">
    <property type="entry name" value="alpha/beta hydrolase"/>
    <property type="match status" value="1"/>
</dbReference>
<dbReference type="GeneID" id="43581469"/>
<dbReference type="AlphaFoldDB" id="A0A5E8BH68"/>
<dbReference type="OrthoDB" id="10249433at2759"/>
<evidence type="ECO:0000313" key="2">
    <source>
        <dbReference type="EMBL" id="VVT50201.1"/>
    </source>
</evidence>
<name>A0A5E8BH68_9ASCO</name>
<reference evidence="2 3" key="1">
    <citation type="submission" date="2019-09" db="EMBL/GenBank/DDBJ databases">
        <authorList>
            <person name="Brejova B."/>
        </authorList>
    </citation>
    <scope>NUCLEOTIDE SEQUENCE [LARGE SCALE GENOMIC DNA]</scope>
</reference>